<gene>
    <name evidence="2" type="ORF">K8V11_13945</name>
</gene>
<feature type="transmembrane region" description="Helical" evidence="1">
    <location>
        <begin position="18"/>
        <end position="39"/>
    </location>
</feature>
<evidence type="ECO:0000313" key="2">
    <source>
        <dbReference type="EMBL" id="HJE92097.1"/>
    </source>
</evidence>
<feature type="transmembrane region" description="Helical" evidence="1">
    <location>
        <begin position="202"/>
        <end position="221"/>
    </location>
</feature>
<evidence type="ECO:0000256" key="1">
    <source>
        <dbReference type="SAM" id="Phobius"/>
    </source>
</evidence>
<dbReference type="Proteomes" id="UP000776650">
    <property type="component" value="Unassembled WGS sequence"/>
</dbReference>
<protein>
    <submittedName>
        <fullName evidence="2">Low temperature requirement protein A</fullName>
    </submittedName>
</protein>
<feature type="transmembrane region" description="Helical" evidence="1">
    <location>
        <begin position="304"/>
        <end position="325"/>
    </location>
</feature>
<feature type="transmembrane region" description="Helical" evidence="1">
    <location>
        <begin position="271"/>
        <end position="292"/>
    </location>
</feature>
<dbReference type="AlphaFoldDB" id="A0A921F5P8"/>
<comment type="caution">
    <text evidence="2">The sequence shown here is derived from an EMBL/GenBank/DDBJ whole genome shotgun (WGS) entry which is preliminary data.</text>
</comment>
<organism evidence="2 3">
    <name type="scientific">Dietzia timorensis</name>
    <dbReference type="NCBI Taxonomy" id="499555"/>
    <lineage>
        <taxon>Bacteria</taxon>
        <taxon>Bacillati</taxon>
        <taxon>Actinomycetota</taxon>
        <taxon>Actinomycetes</taxon>
        <taxon>Mycobacteriales</taxon>
        <taxon>Dietziaceae</taxon>
        <taxon>Dietzia</taxon>
    </lineage>
</organism>
<sequence length="392" mass="42790">MRPRDAGEPNRAASTLELFFDLVFAIAVSQASTSLFDLLAEGDWAHGLPRYLLAFFAIWWAWMNFTWFSTSFDNDDWLYRVLTIVQMGGVLLFASGIEPMFVEDSYTLMIAGYVVMRVAMVMQWLRAAASGGPTRRTALIYAAGIAVAQVLWLAWLFVPDSPARTAFLVVLILCEIAVPVVAESAGHASTPWHPEHITERYGCFTLILLGESLLGSANAVFSARSDVDSLVRLVELAVLALIVTASMWWIYFWPPHDRAIGSLRSSLRYGYLHYFVFAAAGAFSAGIEVETAVLTGESGLAKSVAGFTVAIPIALFMLGIWWIAIRRSADGVVNTVLPLGAVLVLFDPFIPVPIALTTLVCVIVVAVLVWRPPVPEGGRSNDQLAEPVDAST</sequence>
<keyword evidence="1" id="KW-0812">Transmembrane</keyword>
<evidence type="ECO:0000313" key="3">
    <source>
        <dbReference type="Proteomes" id="UP000776650"/>
    </source>
</evidence>
<dbReference type="Pfam" id="PF06772">
    <property type="entry name" value="LtrA"/>
    <property type="match status" value="1"/>
</dbReference>
<feature type="transmembrane region" description="Helical" evidence="1">
    <location>
        <begin position="345"/>
        <end position="370"/>
    </location>
</feature>
<keyword evidence="1" id="KW-1133">Transmembrane helix</keyword>
<reference evidence="2" key="1">
    <citation type="journal article" date="2021" name="PeerJ">
        <title>Extensive microbial diversity within the chicken gut microbiome revealed by metagenomics and culture.</title>
        <authorList>
            <person name="Gilroy R."/>
            <person name="Ravi A."/>
            <person name="Getino M."/>
            <person name="Pursley I."/>
            <person name="Horton D.L."/>
            <person name="Alikhan N.F."/>
            <person name="Baker D."/>
            <person name="Gharbi K."/>
            <person name="Hall N."/>
            <person name="Watson M."/>
            <person name="Adriaenssens E.M."/>
            <person name="Foster-Nyarko E."/>
            <person name="Jarju S."/>
            <person name="Secka A."/>
            <person name="Antonio M."/>
            <person name="Oren A."/>
            <person name="Chaudhuri R.R."/>
            <person name="La Ragione R."/>
            <person name="Hildebrand F."/>
            <person name="Pallen M.J."/>
        </authorList>
    </citation>
    <scope>NUCLEOTIDE SEQUENCE</scope>
    <source>
        <strain evidence="2">ChiGjej1B1-18357</strain>
    </source>
</reference>
<dbReference type="PANTHER" id="PTHR36840">
    <property type="entry name" value="BLL5714 PROTEIN"/>
    <property type="match status" value="1"/>
</dbReference>
<dbReference type="PANTHER" id="PTHR36840:SF1">
    <property type="entry name" value="BLL5714 PROTEIN"/>
    <property type="match status" value="1"/>
</dbReference>
<feature type="transmembrane region" description="Helical" evidence="1">
    <location>
        <begin position="138"/>
        <end position="158"/>
    </location>
</feature>
<accession>A0A921F5P8</accession>
<feature type="transmembrane region" description="Helical" evidence="1">
    <location>
        <begin position="106"/>
        <end position="126"/>
    </location>
</feature>
<reference evidence="2" key="2">
    <citation type="submission" date="2021-09" db="EMBL/GenBank/DDBJ databases">
        <authorList>
            <person name="Gilroy R."/>
        </authorList>
    </citation>
    <scope>NUCLEOTIDE SEQUENCE</scope>
    <source>
        <strain evidence="2">ChiGjej1B1-18357</strain>
    </source>
</reference>
<keyword evidence="1" id="KW-0472">Membrane</keyword>
<feature type="transmembrane region" description="Helical" evidence="1">
    <location>
        <begin position="51"/>
        <end position="71"/>
    </location>
</feature>
<feature type="transmembrane region" description="Helical" evidence="1">
    <location>
        <begin position="233"/>
        <end position="251"/>
    </location>
</feature>
<dbReference type="EMBL" id="DYXM01000271">
    <property type="protein sequence ID" value="HJE92097.1"/>
    <property type="molecule type" value="Genomic_DNA"/>
</dbReference>
<proteinExistence type="predicted"/>
<dbReference type="InterPro" id="IPR010640">
    <property type="entry name" value="Low_temperature_requirement_A"/>
</dbReference>
<name>A0A921F5P8_9ACTN</name>
<feature type="transmembrane region" description="Helical" evidence="1">
    <location>
        <begin position="77"/>
        <end position="94"/>
    </location>
</feature>